<protein>
    <recommendedName>
        <fullName evidence="3">C2H2-type domain-containing protein</fullName>
    </recommendedName>
</protein>
<evidence type="ECO:0008006" key="3">
    <source>
        <dbReference type="Google" id="ProtNLM"/>
    </source>
</evidence>
<dbReference type="EMBL" id="CABFNO020001563">
    <property type="protein sequence ID" value="CAH0002947.1"/>
    <property type="molecule type" value="Genomic_DNA"/>
</dbReference>
<reference evidence="2" key="1">
    <citation type="submission" date="2019-06" db="EMBL/GenBank/DDBJ databases">
        <authorList>
            <person name="Broberg M."/>
        </authorList>
    </citation>
    <scope>NUCLEOTIDE SEQUENCE [LARGE SCALE GENOMIC DNA]</scope>
</reference>
<dbReference type="Gene3D" id="3.30.160.60">
    <property type="entry name" value="Classic Zinc Finger"/>
    <property type="match status" value="1"/>
</dbReference>
<dbReference type="OrthoDB" id="2687452at2759"/>
<dbReference type="AlphaFoldDB" id="A0A9N9UZX0"/>
<organism evidence="1 2">
    <name type="scientific">Clonostachys byssicola</name>
    <dbReference type="NCBI Taxonomy" id="160290"/>
    <lineage>
        <taxon>Eukaryota</taxon>
        <taxon>Fungi</taxon>
        <taxon>Dikarya</taxon>
        <taxon>Ascomycota</taxon>
        <taxon>Pezizomycotina</taxon>
        <taxon>Sordariomycetes</taxon>
        <taxon>Hypocreomycetidae</taxon>
        <taxon>Hypocreales</taxon>
        <taxon>Bionectriaceae</taxon>
        <taxon>Clonostachys</taxon>
    </lineage>
</organism>
<comment type="caution">
    <text evidence="1">The sequence shown here is derived from an EMBL/GenBank/DDBJ whole genome shotgun (WGS) entry which is preliminary data.</text>
</comment>
<proteinExistence type="predicted"/>
<name>A0A9N9UZX0_9HYPO</name>
<gene>
    <name evidence="1" type="ORF">CBYS24578_00011344</name>
</gene>
<evidence type="ECO:0000313" key="1">
    <source>
        <dbReference type="EMBL" id="CAH0002947.1"/>
    </source>
</evidence>
<reference evidence="1 2" key="2">
    <citation type="submission" date="2021-10" db="EMBL/GenBank/DDBJ databases">
        <authorList>
            <person name="Piombo E."/>
        </authorList>
    </citation>
    <scope>NUCLEOTIDE SEQUENCE [LARGE SCALE GENOMIC DNA]</scope>
</reference>
<evidence type="ECO:0000313" key="2">
    <source>
        <dbReference type="Proteomes" id="UP000754883"/>
    </source>
</evidence>
<dbReference type="Proteomes" id="UP000754883">
    <property type="component" value="Unassembled WGS sequence"/>
</dbReference>
<sequence>MSFSSSQSSYMPSMDPWEWVFDGTVMATMDESPYNLSNSMQPLDALFNTYSSVPLSRGVSSEGSITNAHSLPASPLSANFDSVQSSPVFGPCFDQSLGHFDFVPDLSLSPGSAPASFPMYPQTLMEIPRTVPYRQSPPAPGMFAHSRSVAHNARRARRARPITKPSRGYACLSSGCESGPFNRYADLERHYRDCHCPEEEREAFPCDYKKCPRNTDPFRRRDHFRDHLRDYHKEDMEKRGVPVTDEWLEGRNITSDWWRCIKCLDRVHIEPHGFECPNCKVPCHEKRREKRQRVA</sequence>
<keyword evidence="2" id="KW-1185">Reference proteome</keyword>
<accession>A0A9N9UZX0</accession>